<evidence type="ECO:0000313" key="1">
    <source>
        <dbReference type="EMBL" id="RXH81696.1"/>
    </source>
</evidence>
<organism evidence="1 2">
    <name type="scientific">Malus domestica</name>
    <name type="common">Apple</name>
    <name type="synonym">Pyrus malus</name>
    <dbReference type="NCBI Taxonomy" id="3750"/>
    <lineage>
        <taxon>Eukaryota</taxon>
        <taxon>Viridiplantae</taxon>
        <taxon>Streptophyta</taxon>
        <taxon>Embryophyta</taxon>
        <taxon>Tracheophyta</taxon>
        <taxon>Spermatophyta</taxon>
        <taxon>Magnoliopsida</taxon>
        <taxon>eudicotyledons</taxon>
        <taxon>Gunneridae</taxon>
        <taxon>Pentapetalae</taxon>
        <taxon>rosids</taxon>
        <taxon>fabids</taxon>
        <taxon>Rosales</taxon>
        <taxon>Rosaceae</taxon>
        <taxon>Amygdaloideae</taxon>
        <taxon>Maleae</taxon>
        <taxon>Malus</taxon>
    </lineage>
</organism>
<comment type="caution">
    <text evidence="1">The sequence shown here is derived from an EMBL/GenBank/DDBJ whole genome shotgun (WGS) entry which is preliminary data.</text>
</comment>
<gene>
    <name evidence="1" type="ORF">DVH24_035117</name>
</gene>
<evidence type="ECO:0000313" key="2">
    <source>
        <dbReference type="Proteomes" id="UP000290289"/>
    </source>
</evidence>
<dbReference type="AlphaFoldDB" id="A0A498IE47"/>
<accession>A0A498IE47</accession>
<dbReference type="Proteomes" id="UP000290289">
    <property type="component" value="Chromosome 12"/>
</dbReference>
<protein>
    <submittedName>
        <fullName evidence="1">Uncharacterized protein</fullName>
    </submittedName>
</protein>
<reference evidence="1 2" key="1">
    <citation type="submission" date="2018-10" db="EMBL/GenBank/DDBJ databases">
        <title>A high-quality apple genome assembly.</title>
        <authorList>
            <person name="Hu J."/>
        </authorList>
    </citation>
    <scope>NUCLEOTIDE SEQUENCE [LARGE SCALE GENOMIC DNA]</scope>
    <source>
        <strain evidence="2">cv. HFTH1</strain>
        <tissue evidence="1">Young leaf</tissue>
    </source>
</reference>
<sequence length="60" mass="6870">MYRSLSMNEFDWSPNARCDHDGYSYGSFYGGGQQSEAVAIPLLWINDQGKWHDGYHLVPT</sequence>
<proteinExistence type="predicted"/>
<keyword evidence="2" id="KW-1185">Reference proteome</keyword>
<dbReference type="EMBL" id="RDQH01000338">
    <property type="protein sequence ID" value="RXH81696.1"/>
    <property type="molecule type" value="Genomic_DNA"/>
</dbReference>
<name>A0A498IE47_MALDO</name>